<evidence type="ECO:0000256" key="7">
    <source>
        <dbReference type="SAM" id="Phobius"/>
    </source>
</evidence>
<dbReference type="Gene3D" id="1.20.1250.20">
    <property type="entry name" value="MFS general substrate transporter like domains"/>
    <property type="match status" value="2"/>
</dbReference>
<evidence type="ECO:0000256" key="4">
    <source>
        <dbReference type="ARBA" id="ARBA00022692"/>
    </source>
</evidence>
<evidence type="ECO:0000256" key="3">
    <source>
        <dbReference type="ARBA" id="ARBA00022475"/>
    </source>
</evidence>
<dbReference type="KEGG" id="lrs:PX52LOC_04994"/>
<dbReference type="SUPFAM" id="SSF103473">
    <property type="entry name" value="MFS general substrate transporter"/>
    <property type="match status" value="1"/>
</dbReference>
<keyword evidence="10" id="KW-1185">Reference proteome</keyword>
<evidence type="ECO:0000259" key="8">
    <source>
        <dbReference type="PROSITE" id="PS50850"/>
    </source>
</evidence>
<name>A0A5C1AGM4_9BACT</name>
<keyword evidence="4 7" id="KW-0812">Transmembrane</keyword>
<feature type="transmembrane region" description="Helical" evidence="7">
    <location>
        <begin position="208"/>
        <end position="227"/>
    </location>
</feature>
<feature type="transmembrane region" description="Helical" evidence="7">
    <location>
        <begin position="52"/>
        <end position="69"/>
    </location>
</feature>
<dbReference type="RefSeq" id="WP_149112523.1">
    <property type="nucleotide sequence ID" value="NZ_CP042425.1"/>
</dbReference>
<feature type="domain" description="Major facilitator superfamily (MFS) profile" evidence="8">
    <location>
        <begin position="254"/>
        <end position="452"/>
    </location>
</feature>
<protein>
    <submittedName>
        <fullName evidence="9">MFS transporter</fullName>
    </submittedName>
</protein>
<dbReference type="PANTHER" id="PTHR23522:SF4">
    <property type="entry name" value="NUCLEOSIDE PERMEASE NUPG-RELATED"/>
    <property type="match status" value="1"/>
</dbReference>
<evidence type="ECO:0000313" key="9">
    <source>
        <dbReference type="EMBL" id="QEL17980.1"/>
    </source>
</evidence>
<feature type="transmembrane region" description="Helical" evidence="7">
    <location>
        <begin position="12"/>
        <end position="32"/>
    </location>
</feature>
<dbReference type="GO" id="GO:0015213">
    <property type="term" value="F:uridine transmembrane transporter activity"/>
    <property type="evidence" value="ECO:0007669"/>
    <property type="project" value="TreeGrafter"/>
</dbReference>
<proteinExistence type="predicted"/>
<feature type="transmembrane region" description="Helical" evidence="7">
    <location>
        <begin position="81"/>
        <end position="99"/>
    </location>
</feature>
<dbReference type="EMBL" id="CP042425">
    <property type="protein sequence ID" value="QEL17980.1"/>
    <property type="molecule type" value="Genomic_DNA"/>
</dbReference>
<feature type="transmembrane region" description="Helical" evidence="7">
    <location>
        <begin position="152"/>
        <end position="172"/>
    </location>
</feature>
<dbReference type="PANTHER" id="PTHR23522">
    <property type="entry name" value="BLL5896 PROTEIN"/>
    <property type="match status" value="1"/>
</dbReference>
<evidence type="ECO:0000256" key="5">
    <source>
        <dbReference type="ARBA" id="ARBA00022989"/>
    </source>
</evidence>
<feature type="transmembrane region" description="Helical" evidence="7">
    <location>
        <begin position="384"/>
        <end position="403"/>
    </location>
</feature>
<reference evidence="10" key="1">
    <citation type="submission" date="2019-08" db="EMBL/GenBank/DDBJ databases">
        <title>Limnoglobus roseus gen. nov., sp. nov., a novel freshwater planctomycete with a giant genome from the family Gemmataceae.</title>
        <authorList>
            <person name="Kulichevskaya I.S."/>
            <person name="Naumoff D.G."/>
            <person name="Miroshnikov K."/>
            <person name="Ivanova A."/>
            <person name="Philippov D.A."/>
            <person name="Hakobyan A."/>
            <person name="Rijpstra I.C."/>
            <person name="Sinninghe Damste J.S."/>
            <person name="Liesack W."/>
            <person name="Dedysh S.N."/>
        </authorList>
    </citation>
    <scope>NUCLEOTIDE SEQUENCE [LARGE SCALE GENOMIC DNA]</scope>
    <source>
        <strain evidence="10">PX52</strain>
    </source>
</reference>
<dbReference type="PROSITE" id="PS50850">
    <property type="entry name" value="MFS"/>
    <property type="match status" value="1"/>
</dbReference>
<evidence type="ECO:0000256" key="1">
    <source>
        <dbReference type="ARBA" id="ARBA00004651"/>
    </source>
</evidence>
<dbReference type="GO" id="GO:0015212">
    <property type="term" value="F:cytidine transmembrane transporter activity"/>
    <property type="evidence" value="ECO:0007669"/>
    <property type="project" value="TreeGrafter"/>
</dbReference>
<dbReference type="AlphaFoldDB" id="A0A5C1AGM4"/>
<dbReference type="Proteomes" id="UP000324974">
    <property type="component" value="Chromosome"/>
</dbReference>
<feature type="transmembrane region" description="Helical" evidence="7">
    <location>
        <begin position="111"/>
        <end position="140"/>
    </location>
</feature>
<sequence length="452" mass="49336">MQIDSPAAAPAGLKFKLAVMMFFQFFIWGAWFELGFDYIPKLGFNGDWQLPLIFGAFNIGALVALFFSAQFADRKFAAEKFLAISHLIGGLAIGGLFFIRPDPTDKAAVDAAFWPFFGLMLLHSVFYVPTISITNSIAFANLRNPSQEFGPVRVWGTIGWIAASWPFIFLLADWARVPAMGEVGFVGWIGKVFGTSLEGPAALGMKSYVFALSGVASLLLAAFSLTLPHTPPKPATGEDSLAWLKAMKLLKHPFVLILFLVTFIDAAVHQSFFFWSFTFLGPKSDGGVVDIPANWVGAVMKIGQIAEILTMLVLGYVLKNLGWRTTMIIGVLGHGARFAVFAFMPEQMPCILINIVHGICYAFFFATVYIFVDEYFPKDVRSSAQGLFNVLILGVGPFVANFICGRLKVANTTPSGGVDYPAVFQVSMIASLVGAVLLLLFFHPPKKETIGS</sequence>
<dbReference type="InterPro" id="IPR036259">
    <property type="entry name" value="MFS_trans_sf"/>
</dbReference>
<keyword evidence="3" id="KW-1003">Cell membrane</keyword>
<keyword evidence="2" id="KW-0813">Transport</keyword>
<dbReference type="InterPro" id="IPR004740">
    <property type="entry name" value="Nuc_H_symport"/>
</dbReference>
<evidence type="ECO:0000256" key="6">
    <source>
        <dbReference type="ARBA" id="ARBA00023136"/>
    </source>
</evidence>
<evidence type="ECO:0000256" key="2">
    <source>
        <dbReference type="ARBA" id="ARBA00022448"/>
    </source>
</evidence>
<keyword evidence="5 7" id="KW-1133">Transmembrane helix</keyword>
<accession>A0A5C1AGM4</accession>
<dbReference type="InterPro" id="IPR020846">
    <property type="entry name" value="MFS_dom"/>
</dbReference>
<dbReference type="Pfam" id="PF03825">
    <property type="entry name" value="Nuc_H_symport"/>
    <property type="match status" value="1"/>
</dbReference>
<dbReference type="OrthoDB" id="9783013at2"/>
<organism evidence="9 10">
    <name type="scientific">Limnoglobus roseus</name>
    <dbReference type="NCBI Taxonomy" id="2598579"/>
    <lineage>
        <taxon>Bacteria</taxon>
        <taxon>Pseudomonadati</taxon>
        <taxon>Planctomycetota</taxon>
        <taxon>Planctomycetia</taxon>
        <taxon>Gemmatales</taxon>
        <taxon>Gemmataceae</taxon>
        <taxon>Limnoglobus</taxon>
    </lineage>
</organism>
<feature type="transmembrane region" description="Helical" evidence="7">
    <location>
        <begin position="295"/>
        <end position="318"/>
    </location>
</feature>
<evidence type="ECO:0000313" key="10">
    <source>
        <dbReference type="Proteomes" id="UP000324974"/>
    </source>
</evidence>
<feature type="transmembrane region" description="Helical" evidence="7">
    <location>
        <begin position="254"/>
        <end position="275"/>
    </location>
</feature>
<gene>
    <name evidence="9" type="ORF">PX52LOC_04994</name>
</gene>
<dbReference type="GO" id="GO:0005886">
    <property type="term" value="C:plasma membrane"/>
    <property type="evidence" value="ECO:0007669"/>
    <property type="project" value="UniProtKB-SubCell"/>
</dbReference>
<comment type="subcellular location">
    <subcellularLocation>
        <location evidence="1">Cell membrane</location>
        <topology evidence="1">Multi-pass membrane protein</topology>
    </subcellularLocation>
</comment>
<keyword evidence="6 7" id="KW-0472">Membrane</keyword>
<feature type="transmembrane region" description="Helical" evidence="7">
    <location>
        <begin position="423"/>
        <end position="442"/>
    </location>
</feature>
<feature type="transmembrane region" description="Helical" evidence="7">
    <location>
        <begin position="351"/>
        <end position="372"/>
    </location>
</feature>